<dbReference type="STRING" id="558173.CDOO_05090"/>
<dbReference type="HOGENOM" id="CLU_047934_0_0_11"/>
<name>A0A097IEZ5_9CORY</name>
<dbReference type="eggNOG" id="COG0739">
    <property type="taxonomic scope" value="Bacteria"/>
</dbReference>
<organism evidence="2 3">
    <name type="scientific">Corynebacterium doosanense CAU 212 = DSM 45436</name>
    <dbReference type="NCBI Taxonomy" id="558173"/>
    <lineage>
        <taxon>Bacteria</taxon>
        <taxon>Bacillati</taxon>
        <taxon>Actinomycetota</taxon>
        <taxon>Actinomycetes</taxon>
        <taxon>Mycobacteriales</taxon>
        <taxon>Corynebacteriaceae</taxon>
        <taxon>Corynebacterium</taxon>
    </lineage>
</organism>
<evidence type="ECO:0000259" key="1">
    <source>
        <dbReference type="Pfam" id="PF13810"/>
    </source>
</evidence>
<dbReference type="SUPFAM" id="SSF50939">
    <property type="entry name" value="Sialidases"/>
    <property type="match status" value="1"/>
</dbReference>
<dbReference type="Proteomes" id="UP000029914">
    <property type="component" value="Chromosome"/>
</dbReference>
<dbReference type="Pfam" id="PF13810">
    <property type="entry name" value="DUF4185"/>
    <property type="match status" value="1"/>
</dbReference>
<proteinExistence type="predicted"/>
<dbReference type="AlphaFoldDB" id="A0A097IEZ5"/>
<sequence length="384" mass="42380">MVGDVLGPGISNQVGFLSGDLGTMVKVGVGEEFAIIFGDSFRGLTVGQGEWLSPVGVVAVKDPDGRIRILRPLNSGDRVEQLIKYRHNSDGLTLLPSDVININGTLYLHAMWNEGLGNVLREEIFKSTNNGQTWQPVQTIPANYLGGKGELVSWEQGPDGYIYMVSTSFLRKDDVYLTRFRPEDIGNYKVWEHLSFDGAEPVWGSEYEPALGTNVRAGEMNLRYIDGHWVLAMFNEQRLAIEVRISEDIARDWNAITPADVAVHGYGGWGDPQTPDNFSQLYGGYIVPGSTIANMDLVISQWNTSDDSRYMSTQFNVKGLDKFFGITQNNLRSRSFGPAQDNLGNQGVILVDETAGVDAAVQEQLALERIAEDSTELVIVPLDQ</sequence>
<reference evidence="2 3" key="1">
    <citation type="submission" date="2013-09" db="EMBL/GenBank/DDBJ databases">
        <title>Complete genome sequence of Corynebacterium doosanense CAU 212(T) (=DSM 45436(T)), isolated from activated sludge.</title>
        <authorList>
            <person name="Schaffert L."/>
            <person name="Albersmeier A."/>
            <person name="Kalinowski J."/>
            <person name="Ruckert C."/>
        </authorList>
    </citation>
    <scope>NUCLEOTIDE SEQUENCE [LARGE SCALE GENOMIC DNA]</scope>
    <source>
        <strain evidence="2 3">CAU 212</strain>
    </source>
</reference>
<accession>A0A097IEZ5</accession>
<feature type="domain" description="DUF4185" evidence="1">
    <location>
        <begin position="12"/>
        <end position="315"/>
    </location>
</feature>
<gene>
    <name evidence="2" type="ORF">CDOO_05090</name>
</gene>
<dbReference type="EMBL" id="CP006764">
    <property type="protein sequence ID" value="AIT60696.1"/>
    <property type="molecule type" value="Genomic_DNA"/>
</dbReference>
<dbReference type="InterPro" id="IPR025442">
    <property type="entry name" value="DUF4185"/>
</dbReference>
<keyword evidence="3" id="KW-1185">Reference proteome</keyword>
<evidence type="ECO:0000313" key="3">
    <source>
        <dbReference type="Proteomes" id="UP000029914"/>
    </source>
</evidence>
<protein>
    <recommendedName>
        <fullName evidence="1">DUF4185 domain-containing protein</fullName>
    </recommendedName>
</protein>
<evidence type="ECO:0000313" key="2">
    <source>
        <dbReference type="EMBL" id="AIT60696.1"/>
    </source>
</evidence>
<dbReference type="OrthoDB" id="4789771at2"/>
<dbReference type="RefSeq" id="WP_155861374.1">
    <property type="nucleotide sequence ID" value="NZ_AQUX01000010.1"/>
</dbReference>
<dbReference type="KEGG" id="cdo:CDOO_05090"/>
<dbReference type="CDD" id="cd15482">
    <property type="entry name" value="Sialidase_non-viral"/>
    <property type="match status" value="1"/>
</dbReference>
<dbReference type="InterPro" id="IPR036278">
    <property type="entry name" value="Sialidase_sf"/>
</dbReference>